<dbReference type="EMBL" id="CALLCH030000017">
    <property type="protein sequence ID" value="CAI4218053.1"/>
    <property type="molecule type" value="Genomic_DNA"/>
</dbReference>
<feature type="signal peptide" evidence="1">
    <location>
        <begin position="1"/>
        <end position="22"/>
    </location>
</feature>
<comment type="caution">
    <text evidence="2">The sequence shown here is derived from an EMBL/GenBank/DDBJ whole genome shotgun (WGS) entry which is preliminary data.</text>
</comment>
<accession>A0A9P1MER6</accession>
<name>A0A9P1MER6_9PEZI</name>
<feature type="chain" id="PRO_5040320531" evidence="1">
    <location>
        <begin position="23"/>
        <end position="139"/>
    </location>
</feature>
<sequence length="139" mass="14828">MAILLRSTFQVLLLALAGGAQASRTEARFLAPAPAPINPAEHCNSRTIPSHQVLTSAPPIHRRLDLVRGLLLDNWRQKRAVATTGLIHLFLSSSKRIDVPGEVEVDGEAASGLRPRNSKVHVGAAAVALLSLATVMCML</sequence>
<proteinExistence type="predicted"/>
<keyword evidence="3" id="KW-1185">Reference proteome</keyword>
<gene>
    <name evidence="2" type="ORF">PPNO1_LOCUS7649</name>
</gene>
<evidence type="ECO:0000313" key="2">
    <source>
        <dbReference type="EMBL" id="CAI4218053.1"/>
    </source>
</evidence>
<dbReference type="AlphaFoldDB" id="A0A9P1MER6"/>
<evidence type="ECO:0000313" key="3">
    <source>
        <dbReference type="Proteomes" id="UP000838763"/>
    </source>
</evidence>
<dbReference type="Proteomes" id="UP000838763">
    <property type="component" value="Unassembled WGS sequence"/>
</dbReference>
<keyword evidence="1" id="KW-0732">Signal</keyword>
<organism evidence="2 3">
    <name type="scientific">Parascedosporium putredinis</name>
    <dbReference type="NCBI Taxonomy" id="1442378"/>
    <lineage>
        <taxon>Eukaryota</taxon>
        <taxon>Fungi</taxon>
        <taxon>Dikarya</taxon>
        <taxon>Ascomycota</taxon>
        <taxon>Pezizomycotina</taxon>
        <taxon>Sordariomycetes</taxon>
        <taxon>Hypocreomycetidae</taxon>
        <taxon>Microascales</taxon>
        <taxon>Microascaceae</taxon>
        <taxon>Parascedosporium</taxon>
    </lineage>
</organism>
<protein>
    <submittedName>
        <fullName evidence="2">Uncharacterized protein</fullName>
    </submittedName>
</protein>
<evidence type="ECO:0000256" key="1">
    <source>
        <dbReference type="SAM" id="SignalP"/>
    </source>
</evidence>
<reference evidence="2" key="1">
    <citation type="submission" date="2022-11" db="EMBL/GenBank/DDBJ databases">
        <authorList>
            <person name="Scott C."/>
            <person name="Bruce N."/>
        </authorList>
    </citation>
    <scope>NUCLEOTIDE SEQUENCE</scope>
</reference>